<feature type="domain" description="ACT" evidence="2">
    <location>
        <begin position="93"/>
        <end position="175"/>
    </location>
</feature>
<dbReference type="InterPro" id="IPR050990">
    <property type="entry name" value="UPF0237/GcvR_regulator"/>
</dbReference>
<evidence type="ECO:0000313" key="4">
    <source>
        <dbReference type="Proteomes" id="UP001231616"/>
    </source>
</evidence>
<dbReference type="Proteomes" id="UP001231616">
    <property type="component" value="Unassembled WGS sequence"/>
</dbReference>
<dbReference type="RefSeq" id="WP_305893976.1">
    <property type="nucleotide sequence ID" value="NZ_JAUZVZ010000014.1"/>
</dbReference>
<accession>A0ABT9H081</accession>
<dbReference type="Pfam" id="PF13740">
    <property type="entry name" value="ACT_6"/>
    <property type="match status" value="1"/>
</dbReference>
<evidence type="ECO:0000259" key="2">
    <source>
        <dbReference type="PROSITE" id="PS51671"/>
    </source>
</evidence>
<dbReference type="Pfam" id="PF01842">
    <property type="entry name" value="ACT"/>
    <property type="match status" value="1"/>
</dbReference>
<dbReference type="PANTHER" id="PTHR34875:SF5">
    <property type="entry name" value="GLYCINE CLEAVAGE SYSTEM TRANSCRIPTIONAL REPRESSOR"/>
    <property type="match status" value="1"/>
</dbReference>
<keyword evidence="1" id="KW-0804">Transcription</keyword>
<comment type="caution">
    <text evidence="3">The sequence shown here is derived from an EMBL/GenBank/DDBJ whole genome shotgun (WGS) entry which is preliminary data.</text>
</comment>
<keyword evidence="4" id="KW-1185">Reference proteome</keyword>
<gene>
    <name evidence="3" type="ORF">Q3O60_10965</name>
</gene>
<dbReference type="EMBL" id="JAUZVZ010000014">
    <property type="protein sequence ID" value="MDP4536712.1"/>
    <property type="molecule type" value="Genomic_DNA"/>
</dbReference>
<comment type="subcellular location">
    <subcellularLocation>
        <location evidence="1">Cytoplasm</location>
    </subcellularLocation>
</comment>
<keyword evidence="1" id="KW-0963">Cytoplasm</keyword>
<organism evidence="3 4">
    <name type="scientific">Alkalimonas collagenimarina</name>
    <dbReference type="NCBI Taxonomy" id="400390"/>
    <lineage>
        <taxon>Bacteria</taxon>
        <taxon>Pseudomonadati</taxon>
        <taxon>Pseudomonadota</taxon>
        <taxon>Gammaproteobacteria</taxon>
        <taxon>Alkalimonas</taxon>
    </lineage>
</organism>
<sequence length="175" mass="18989">MTQHLVVTAIGTDRTGLVSQLARLVTDCHCNILDSRMAIFGHELTLIMLLAGDPVAISRVEHTLPALGLELDLLTMMKRTSVQELPPVAGHYVLSYRGADKVGTLRAITSLLAKHQVSISALRSETKTDKASGESYMQASMTLQFQQDQSVADVKTAVTLLLQELELTGDFAAQI</sequence>
<dbReference type="InterPro" id="IPR016867">
    <property type="entry name" value="GcvR"/>
</dbReference>
<dbReference type="PIRSF" id="PIRSF028103">
    <property type="entry name" value="GcvR"/>
    <property type="match status" value="1"/>
</dbReference>
<dbReference type="Gene3D" id="3.30.70.260">
    <property type="match status" value="2"/>
</dbReference>
<proteinExistence type="predicted"/>
<reference evidence="3 4" key="1">
    <citation type="submission" date="2023-08" db="EMBL/GenBank/DDBJ databases">
        <authorList>
            <person name="Joshi A."/>
            <person name="Thite S."/>
        </authorList>
    </citation>
    <scope>NUCLEOTIDE SEQUENCE [LARGE SCALE GENOMIC DNA]</scope>
    <source>
        <strain evidence="3 4">AC40</strain>
    </source>
</reference>
<evidence type="ECO:0000256" key="1">
    <source>
        <dbReference type="PIRNR" id="PIRNR028103"/>
    </source>
</evidence>
<dbReference type="InterPro" id="IPR045865">
    <property type="entry name" value="ACT-like_dom_sf"/>
</dbReference>
<dbReference type="SUPFAM" id="SSF55021">
    <property type="entry name" value="ACT-like"/>
    <property type="match status" value="2"/>
</dbReference>
<dbReference type="InterPro" id="IPR002912">
    <property type="entry name" value="ACT_dom"/>
</dbReference>
<evidence type="ECO:0000313" key="3">
    <source>
        <dbReference type="EMBL" id="MDP4536712.1"/>
    </source>
</evidence>
<name>A0ABT9H081_9GAMM</name>
<dbReference type="PANTHER" id="PTHR34875">
    <property type="entry name" value="UPF0237 PROTEIN MJ1558"/>
    <property type="match status" value="1"/>
</dbReference>
<dbReference type="PROSITE" id="PS51671">
    <property type="entry name" value="ACT"/>
    <property type="match status" value="1"/>
</dbReference>
<keyword evidence="1" id="KW-0678">Repressor</keyword>
<protein>
    <recommendedName>
        <fullName evidence="1">Glycine cleavage system transcriptional repressor</fullName>
    </recommendedName>
</protein>